<reference evidence="1 2" key="1">
    <citation type="submission" date="2016-10" db="EMBL/GenBank/DDBJ databases">
        <authorList>
            <person name="de Groot N.N."/>
        </authorList>
    </citation>
    <scope>NUCLEOTIDE SEQUENCE [LARGE SCALE GENOMIC DNA]</scope>
    <source>
        <strain evidence="1 2">CGMCC 1.10210</strain>
    </source>
</reference>
<dbReference type="Proteomes" id="UP000182258">
    <property type="component" value="Unassembled WGS sequence"/>
</dbReference>
<evidence type="ECO:0000313" key="1">
    <source>
        <dbReference type="EMBL" id="SFC79608.1"/>
    </source>
</evidence>
<accession>A0A1I1M8R7</accession>
<dbReference type="RefSeq" id="WP_143078136.1">
    <property type="nucleotide sequence ID" value="NZ_FOMB01000011.1"/>
</dbReference>
<sequence>MGMASADDSRRQAIVTAITAELDRQAKDGEPRVNIEALANAVEIALDPVAPVSEGKHPAELNANNDG</sequence>
<organism evidence="1 2">
    <name type="scientific">Devosia psychrophila</name>
    <dbReference type="NCBI Taxonomy" id="728005"/>
    <lineage>
        <taxon>Bacteria</taxon>
        <taxon>Pseudomonadati</taxon>
        <taxon>Pseudomonadota</taxon>
        <taxon>Alphaproteobacteria</taxon>
        <taxon>Hyphomicrobiales</taxon>
        <taxon>Devosiaceae</taxon>
        <taxon>Devosia</taxon>
    </lineage>
</organism>
<proteinExistence type="predicted"/>
<name>A0A1I1M8R7_9HYPH</name>
<dbReference type="AlphaFoldDB" id="A0A1I1M8R7"/>
<dbReference type="EMBL" id="FOMB01000011">
    <property type="protein sequence ID" value="SFC79608.1"/>
    <property type="molecule type" value="Genomic_DNA"/>
</dbReference>
<gene>
    <name evidence="1" type="ORF">SAMN04488059_11182</name>
</gene>
<evidence type="ECO:0000313" key="2">
    <source>
        <dbReference type="Proteomes" id="UP000182258"/>
    </source>
</evidence>
<protein>
    <submittedName>
        <fullName evidence="1">Uncharacterized protein</fullName>
    </submittedName>
</protein>
<dbReference type="OrthoDB" id="7951183at2"/>
<dbReference type="STRING" id="728005.SAMN04488059_11182"/>